<name>A0A1G2BTA5_9BACT</name>
<dbReference type="PANTHER" id="PTHR34139">
    <property type="entry name" value="UPF0331 PROTEIN MJ0127"/>
    <property type="match status" value="1"/>
</dbReference>
<sequence length="109" mass="12461">MKDELVYVRHIIDAIAAIEQFTAGHDYASFAKNKLIQDAVIRELEIIGEASKRLSEAFKLSLPDVPWKNIAAMRDKLIHDYFGVNLEAVWKTVHDDLPPLKEVFKSKLL</sequence>
<keyword evidence="3" id="KW-0540">Nuclease</keyword>
<dbReference type="GO" id="GO:0016787">
    <property type="term" value="F:hydrolase activity"/>
    <property type="evidence" value="ECO:0007669"/>
    <property type="project" value="UniProtKB-KW"/>
</dbReference>
<dbReference type="InterPro" id="IPR008201">
    <property type="entry name" value="HepT-like"/>
</dbReference>
<dbReference type="GO" id="GO:0000166">
    <property type="term" value="F:nucleotide binding"/>
    <property type="evidence" value="ECO:0007669"/>
    <property type="project" value="UniProtKB-KW"/>
</dbReference>
<keyword evidence="2" id="KW-1277">Toxin-antitoxin system</keyword>
<reference evidence="6 7" key="1">
    <citation type="journal article" date="2016" name="Nat. Commun.">
        <title>Thousands of microbial genomes shed light on interconnected biogeochemical processes in an aquifer system.</title>
        <authorList>
            <person name="Anantharaman K."/>
            <person name="Brown C.T."/>
            <person name="Hug L.A."/>
            <person name="Sharon I."/>
            <person name="Castelle C.J."/>
            <person name="Probst A.J."/>
            <person name="Thomas B.C."/>
            <person name="Singh A."/>
            <person name="Wilkins M.J."/>
            <person name="Karaoz U."/>
            <person name="Brodie E.L."/>
            <person name="Williams K.H."/>
            <person name="Hubbard S.S."/>
            <person name="Banfield J.F."/>
        </authorList>
    </citation>
    <scope>NUCLEOTIDE SEQUENCE [LARGE SCALE GENOMIC DNA]</scope>
</reference>
<organism evidence="6 7">
    <name type="scientific">Candidatus Komeilibacteria bacterium RIFCSPLOWO2_01_FULL_53_11</name>
    <dbReference type="NCBI Taxonomy" id="1798552"/>
    <lineage>
        <taxon>Bacteria</taxon>
        <taxon>Candidatus Komeiliibacteriota</taxon>
    </lineage>
</organism>
<evidence type="ECO:0000313" key="6">
    <source>
        <dbReference type="EMBL" id="OGY92146.1"/>
    </source>
</evidence>
<evidence type="ECO:0000256" key="5">
    <source>
        <dbReference type="ARBA" id="ARBA00022801"/>
    </source>
</evidence>
<accession>A0A1G2BTA5</accession>
<gene>
    <name evidence="6" type="ORF">A3B31_01945</name>
</gene>
<comment type="caution">
    <text evidence="6">The sequence shown here is derived from an EMBL/GenBank/DDBJ whole genome shotgun (WGS) entry which is preliminary data.</text>
</comment>
<evidence type="ECO:0000256" key="3">
    <source>
        <dbReference type="ARBA" id="ARBA00022722"/>
    </source>
</evidence>
<dbReference type="PANTHER" id="PTHR34139:SF1">
    <property type="entry name" value="RNASE MJ1380-RELATED"/>
    <property type="match status" value="1"/>
</dbReference>
<evidence type="ECO:0008006" key="8">
    <source>
        <dbReference type="Google" id="ProtNLM"/>
    </source>
</evidence>
<dbReference type="EMBL" id="MHKN01000023">
    <property type="protein sequence ID" value="OGY92146.1"/>
    <property type="molecule type" value="Genomic_DNA"/>
</dbReference>
<protein>
    <recommendedName>
        <fullName evidence="8">DUF86 domain-containing protein</fullName>
    </recommendedName>
</protein>
<keyword evidence="5" id="KW-0378">Hydrolase</keyword>
<dbReference type="Proteomes" id="UP000177349">
    <property type="component" value="Unassembled WGS sequence"/>
</dbReference>
<dbReference type="Pfam" id="PF01934">
    <property type="entry name" value="HepT-like"/>
    <property type="match status" value="1"/>
</dbReference>
<keyword evidence="4" id="KW-0547">Nucleotide-binding</keyword>
<dbReference type="GO" id="GO:0110001">
    <property type="term" value="C:toxin-antitoxin complex"/>
    <property type="evidence" value="ECO:0007669"/>
    <property type="project" value="InterPro"/>
</dbReference>
<evidence type="ECO:0000256" key="2">
    <source>
        <dbReference type="ARBA" id="ARBA00022649"/>
    </source>
</evidence>
<dbReference type="GO" id="GO:0004540">
    <property type="term" value="F:RNA nuclease activity"/>
    <property type="evidence" value="ECO:0007669"/>
    <property type="project" value="InterPro"/>
</dbReference>
<evidence type="ECO:0000256" key="1">
    <source>
        <dbReference type="ARBA" id="ARBA00022553"/>
    </source>
</evidence>
<keyword evidence="1" id="KW-0597">Phosphoprotein</keyword>
<evidence type="ECO:0000313" key="7">
    <source>
        <dbReference type="Proteomes" id="UP000177349"/>
    </source>
</evidence>
<dbReference type="AlphaFoldDB" id="A0A1G2BTA5"/>
<evidence type="ECO:0000256" key="4">
    <source>
        <dbReference type="ARBA" id="ARBA00022741"/>
    </source>
</evidence>
<dbReference type="InterPro" id="IPR051813">
    <property type="entry name" value="HepT_RNase_toxin"/>
</dbReference>
<proteinExistence type="predicted"/>